<evidence type="ECO:0000313" key="2">
    <source>
        <dbReference type="EMBL" id="CAE7636351.1"/>
    </source>
</evidence>
<gene>
    <name evidence="2" type="ORF">SNEC2469_LOCUS17961</name>
</gene>
<proteinExistence type="predicted"/>
<organism evidence="2 3">
    <name type="scientific">Symbiodinium necroappetens</name>
    <dbReference type="NCBI Taxonomy" id="1628268"/>
    <lineage>
        <taxon>Eukaryota</taxon>
        <taxon>Sar</taxon>
        <taxon>Alveolata</taxon>
        <taxon>Dinophyceae</taxon>
        <taxon>Suessiales</taxon>
        <taxon>Symbiodiniaceae</taxon>
        <taxon>Symbiodinium</taxon>
    </lineage>
</organism>
<protein>
    <submittedName>
        <fullName evidence="2">Uncharacterized protein</fullName>
    </submittedName>
</protein>
<feature type="compositionally biased region" description="Basic and acidic residues" evidence="1">
    <location>
        <begin position="478"/>
        <end position="487"/>
    </location>
</feature>
<feature type="region of interest" description="Disordered" evidence="1">
    <location>
        <begin position="464"/>
        <end position="540"/>
    </location>
</feature>
<dbReference type="EMBL" id="CAJNJA010029942">
    <property type="protein sequence ID" value="CAE7636351.1"/>
    <property type="molecule type" value="Genomic_DNA"/>
</dbReference>
<accession>A0A812VL11</accession>
<sequence>MAVSIGKAAGLGHQSPHEAALTAAASVHKAMIEKGVTEEEAVEFASFCSGLAASEVAGCPTDLSLQCGALAIGAVVAKLAAGAQASKESCRDSCLRHKGAGITAMQQLWLGNSSKDANTIASDHFVAMTAMATHEAAEAVALANGFAPRRAAEIGAEEIESQMELHGKAVGLADSMGFHAAFGISERSPCLSVPAEQKGMPHCRQHRPDRLINRYGNLHIHANVWRIARVGSDPTPGAAPAAAAEEATKDVDCRFDASGLAFCSPDVPGGQPSSSPGSIATASVTSVVPNEQYPETSRILSYGQHDARHSAKSLCAVAAGVPQAVDALDAGPRSVKWTYGSLIVFAGLRYRIWVPLFDLADILRRGNRFVAVVGRIDGGFMTWITQAADLQKEDASCKTENKAACFLELAECEIKSLKDRLMMTPPSPALSGPAIHAAILLAHERRIQRLKTVLRGQPWKNCYGQSRRASPSRRCHQRTSEGAHETLETGQLRDCVVGPKEPRRSTPHVRGRKLRRSSRPWRWPRPRSRGRAPWRSRRSVRNEAGQQTLLQSFVLLRFAPVSLRRRAHRKAAGEPHFFQESGPVCPGRQRALCWSRAAAAASVTAWVGGSLAGSIEGEYVAEPSRALSDTFRLFLESCEASLELILFFRGAT</sequence>
<name>A0A812VL11_9DINO</name>
<keyword evidence="3" id="KW-1185">Reference proteome</keyword>
<evidence type="ECO:0000313" key="3">
    <source>
        <dbReference type="Proteomes" id="UP000601435"/>
    </source>
</evidence>
<dbReference type="OrthoDB" id="10597528at2759"/>
<reference evidence="2" key="1">
    <citation type="submission" date="2021-02" db="EMBL/GenBank/DDBJ databases">
        <authorList>
            <person name="Dougan E. K."/>
            <person name="Rhodes N."/>
            <person name="Thang M."/>
            <person name="Chan C."/>
        </authorList>
    </citation>
    <scope>NUCLEOTIDE SEQUENCE</scope>
</reference>
<comment type="caution">
    <text evidence="2">The sequence shown here is derived from an EMBL/GenBank/DDBJ whole genome shotgun (WGS) entry which is preliminary data.</text>
</comment>
<dbReference type="AlphaFoldDB" id="A0A812VL11"/>
<evidence type="ECO:0000256" key="1">
    <source>
        <dbReference type="SAM" id="MobiDB-lite"/>
    </source>
</evidence>
<dbReference type="Proteomes" id="UP000601435">
    <property type="component" value="Unassembled WGS sequence"/>
</dbReference>
<feature type="compositionally biased region" description="Basic residues" evidence="1">
    <location>
        <begin position="505"/>
        <end position="539"/>
    </location>
</feature>